<proteinExistence type="predicted"/>
<sequence length="67" mass="7893">MSAGTQRIVFRWIHILFGLPILGFIYGPQQEVAQYLPMFRYVFVPVLVLSGLWLWKGHLVTRLFSKR</sequence>
<keyword evidence="1" id="KW-0812">Transmembrane</keyword>
<accession>A0ABU9AUL0</accession>
<name>A0ABU9AUL0_9BACT</name>
<feature type="transmembrane region" description="Helical" evidence="1">
    <location>
        <begin position="38"/>
        <end position="55"/>
    </location>
</feature>
<dbReference type="EMBL" id="JBBUKT010000003">
    <property type="protein sequence ID" value="MEK7951065.1"/>
    <property type="molecule type" value="Genomic_DNA"/>
</dbReference>
<evidence type="ECO:0000313" key="3">
    <source>
        <dbReference type="Proteomes" id="UP001371305"/>
    </source>
</evidence>
<protein>
    <recommendedName>
        <fullName evidence="4">Cytochrome b561 bacterial/Ni-hydrogenase domain-containing protein</fullName>
    </recommendedName>
</protein>
<gene>
    <name evidence="2" type="ORF">WKV53_11180</name>
</gene>
<evidence type="ECO:0000256" key="1">
    <source>
        <dbReference type="SAM" id="Phobius"/>
    </source>
</evidence>
<organism evidence="2 3">
    <name type="scientific">Luteolibacter soli</name>
    <dbReference type="NCBI Taxonomy" id="3135280"/>
    <lineage>
        <taxon>Bacteria</taxon>
        <taxon>Pseudomonadati</taxon>
        <taxon>Verrucomicrobiota</taxon>
        <taxon>Verrucomicrobiia</taxon>
        <taxon>Verrucomicrobiales</taxon>
        <taxon>Verrucomicrobiaceae</taxon>
        <taxon>Luteolibacter</taxon>
    </lineage>
</organism>
<evidence type="ECO:0008006" key="4">
    <source>
        <dbReference type="Google" id="ProtNLM"/>
    </source>
</evidence>
<comment type="caution">
    <text evidence="2">The sequence shown here is derived from an EMBL/GenBank/DDBJ whole genome shotgun (WGS) entry which is preliminary data.</text>
</comment>
<feature type="transmembrane region" description="Helical" evidence="1">
    <location>
        <begin position="9"/>
        <end position="26"/>
    </location>
</feature>
<reference evidence="2 3" key="1">
    <citation type="submission" date="2024-04" db="EMBL/GenBank/DDBJ databases">
        <title>Luteolibacter sp. isolated from soil.</title>
        <authorList>
            <person name="An J."/>
        </authorList>
    </citation>
    <scope>NUCLEOTIDE SEQUENCE [LARGE SCALE GENOMIC DNA]</scope>
    <source>
        <strain evidence="2 3">Y139</strain>
    </source>
</reference>
<dbReference type="RefSeq" id="WP_341404667.1">
    <property type="nucleotide sequence ID" value="NZ_JBBUKT010000003.1"/>
</dbReference>
<dbReference type="Proteomes" id="UP001371305">
    <property type="component" value="Unassembled WGS sequence"/>
</dbReference>
<evidence type="ECO:0000313" key="2">
    <source>
        <dbReference type="EMBL" id="MEK7951065.1"/>
    </source>
</evidence>
<keyword evidence="1" id="KW-1133">Transmembrane helix</keyword>
<keyword evidence="1" id="KW-0472">Membrane</keyword>
<keyword evidence="3" id="KW-1185">Reference proteome</keyword>